<sequence length="1477" mass="165221">MFQLSSKKKPHKNSQKQKNQQKETFSEYSSDDSQSFSDIDIESDSVIISTKHIKDDIENNKYNQPNAQSRNNTLPSSFQPTSNKTLENASHYTPHSFKIKNIDTEYITQLPRQDTLQPTPGNPSQKPNLNHQYTESRYSAEGNGLLFSPKLQNTNTITSRDSKAEQVVQNLYTKLSQIILQSRAFVDYEEVSESCSTVGDSLHSLKNTWGSSRSTEIGPKRINKWFNIETIDWKSINLELSFWRKAVLMTTPPPPLYIIIYLDISQVHSDKDIFLYNSGKNKKITKIDITETHAIPNKNFEKNSKDFKNNSIHKYNNNSSENYSYRNSQYLETKNDSDSSSYATKKERIILETWKVQLSHPLPYPPPELPNVYKKSLVFFRSLYALVQLLPVSTLFRKLEVNPSSDVNIGWRVSQDTTKQPKDIEMLDLASKRITTLGSHTFQPLVTPLGSLDVKVDYLKESDFRAELKDNMSSIISNQELIEIDDAFFTPTLASHITKNSLPQSMPINMGKNNFPNSKNDSQNSKNPFAHTGSSIEDSLERRGSYKQKIFNTAFENTHKRRWSSKNNSVSGSDYTNQPISSPGKHSESENPENIHNNSSSIKSPVVVGSFRRISTFDNDYRQGDIFSAVTSFNKRTSLMEQGGASIRDSNYLSLGSISSINSSHGIGFGTGTMNEPTNSSRDKPDTSSNLKTVSSTDYGLPSNLGYSGTENALPITNNINNTSRLSFNHRLSISSGKGSSSYGQPSLLLVSPFKSSNPAISDNKSEYGDQPAESDVYQSNISKAINGISNQNQSPRLTSSSLQKAGQSGSFEQNSSSPNIFSSSFGTTGGSIERRIFSSMRGKKNRPVSAWIPSQSRENGDHIAESSSYDQPNYDSSSSVRTNESKLVSSFKNRRSDRWSVGESTTKYSYEHQQISKNPILESPLQTYKDRSMTFGSVESSSKPKNSDSIHNNLKEMVTDNTNIHNISTLESIEKKTINISPSVKPNNTESSSIGKLRSSPTSMSFDTDDISNFIKLLDTRLPTPAFSKGKLSNNKENKSAAQNTLKNTSFQNQTSNLSILLRETGENTMDTSTKGSIVAGTDSSTNIYPDENSDNLYSSPTHSNPSSYSNSSFSIGKLADSKLKIVQRNSSLSRYSGIMDSSTNSSRNSIQVSSNDNLDRTIESISGSITNNQKNSIVRRTDTRNRDSKDTDSLLRKQSIGNNKNQPDSVQNTSLNNLKPDTSFVSEPSKNDTGTNNKEIYIPTSSYSQSNKDETYSPEDNKFYGPKSYAFSGNSIIPESSRINSDGIMEEKKRNYLFQLSRSLKNKRSGNAQLHSYMERNNYYNIFDKESVEKTSNINPNKSNPSSINSKETKMTLGKEPYHVADRESEEKMDKDNAEIMSNNSSSDKNMESRRNYSSSYEPTRKVFSFINDGKSSTSFQNRMDYQKVKKDKTRSDKIGEAEDLGKKTKGGESVSGGEGLLVFNFSHSSLYKKE</sequence>
<dbReference type="Pfam" id="PF10033">
    <property type="entry name" value="ATG13"/>
    <property type="match status" value="1"/>
</dbReference>
<evidence type="ECO:0000256" key="3">
    <source>
        <dbReference type="RuleBase" id="RU361214"/>
    </source>
</evidence>
<dbReference type="Proteomes" id="UP000245591">
    <property type="component" value="Unassembled WGS sequence"/>
</dbReference>
<evidence type="ECO:0000256" key="4">
    <source>
        <dbReference type="SAM" id="MobiDB-lite"/>
    </source>
</evidence>
<feature type="region of interest" description="Disordered" evidence="4">
    <location>
        <begin position="1337"/>
        <end position="1402"/>
    </location>
</feature>
<evidence type="ECO:0000313" key="6">
    <source>
        <dbReference type="EMBL" id="PWA00090.1"/>
    </source>
</evidence>
<feature type="compositionally biased region" description="Polar residues" evidence="4">
    <location>
        <begin position="1201"/>
        <end position="1252"/>
    </location>
</feature>
<accession>A0A2U1J4T4</accession>
<proteinExistence type="inferred from homology"/>
<feature type="domain" description="Autophagy-related protein 13 N-terminal" evidence="5">
    <location>
        <begin position="168"/>
        <end position="464"/>
    </location>
</feature>
<evidence type="ECO:0000259" key="5">
    <source>
        <dbReference type="Pfam" id="PF10033"/>
    </source>
</evidence>
<dbReference type="PANTHER" id="PTHR13430">
    <property type="match status" value="1"/>
</dbReference>
<dbReference type="PANTHER" id="PTHR13430:SF4">
    <property type="entry name" value="AUTOPHAGY-RELATED PROTEIN 13"/>
    <property type="match status" value="1"/>
</dbReference>
<organism evidence="6 7">
    <name type="scientific">Smittium angustum</name>
    <dbReference type="NCBI Taxonomy" id="133377"/>
    <lineage>
        <taxon>Eukaryota</taxon>
        <taxon>Fungi</taxon>
        <taxon>Fungi incertae sedis</taxon>
        <taxon>Zoopagomycota</taxon>
        <taxon>Kickxellomycotina</taxon>
        <taxon>Harpellomycetes</taxon>
        <taxon>Harpellales</taxon>
        <taxon>Legeriomycetaceae</taxon>
        <taxon>Smittium</taxon>
    </lineage>
</organism>
<feature type="compositionally biased region" description="Basic residues" evidence="4">
    <location>
        <begin position="1"/>
        <end position="15"/>
    </location>
</feature>
<feature type="compositionally biased region" description="Low complexity" evidence="4">
    <location>
        <begin position="1099"/>
        <end position="1114"/>
    </location>
</feature>
<name>A0A2U1J4T4_SMIAN</name>
<feature type="region of interest" description="Disordered" evidence="4">
    <location>
        <begin position="57"/>
        <end position="92"/>
    </location>
</feature>
<feature type="region of interest" description="Disordered" evidence="4">
    <location>
        <begin position="501"/>
        <end position="541"/>
    </location>
</feature>
<feature type="region of interest" description="Disordered" evidence="4">
    <location>
        <begin position="1"/>
        <end position="42"/>
    </location>
</feature>
<feature type="compositionally biased region" description="Polar residues" evidence="4">
    <location>
        <begin position="565"/>
        <end position="581"/>
    </location>
</feature>
<evidence type="ECO:0000256" key="2">
    <source>
        <dbReference type="ARBA" id="ARBA00023006"/>
    </source>
</evidence>
<keyword evidence="7" id="KW-1185">Reference proteome</keyword>
<feature type="region of interest" description="Disordered" evidence="4">
    <location>
        <begin position="561"/>
        <end position="602"/>
    </location>
</feature>
<feature type="compositionally biased region" description="Basic and acidic residues" evidence="4">
    <location>
        <begin position="1427"/>
        <end position="1453"/>
    </location>
</feature>
<dbReference type="GO" id="GO:1990316">
    <property type="term" value="C:Atg1/ULK1 kinase complex"/>
    <property type="evidence" value="ECO:0007669"/>
    <property type="project" value="InterPro"/>
</dbReference>
<dbReference type="InterPro" id="IPR018731">
    <property type="entry name" value="Atg13_N"/>
</dbReference>
<feature type="region of interest" description="Disordered" evidence="4">
    <location>
        <begin position="1421"/>
        <end position="1462"/>
    </location>
</feature>
<feature type="region of interest" description="Disordered" evidence="4">
    <location>
        <begin position="839"/>
        <end position="905"/>
    </location>
</feature>
<feature type="compositionally biased region" description="Basic and acidic residues" evidence="4">
    <location>
        <begin position="1181"/>
        <end position="1197"/>
    </location>
</feature>
<feature type="region of interest" description="Disordered" evidence="4">
    <location>
        <begin position="789"/>
        <end position="827"/>
    </location>
</feature>
<gene>
    <name evidence="6" type="ORF">BB558_003943</name>
</gene>
<feature type="compositionally biased region" description="Low complexity" evidence="4">
    <location>
        <begin position="31"/>
        <end position="42"/>
    </location>
</feature>
<feature type="compositionally biased region" description="Low complexity" evidence="4">
    <location>
        <begin position="1338"/>
        <end position="1352"/>
    </location>
</feature>
<feature type="compositionally biased region" description="Polar residues" evidence="4">
    <location>
        <begin position="1041"/>
        <end position="1051"/>
    </location>
</feature>
<dbReference type="GO" id="GO:0005829">
    <property type="term" value="C:cytosol"/>
    <property type="evidence" value="ECO:0007669"/>
    <property type="project" value="TreeGrafter"/>
</dbReference>
<feature type="region of interest" description="Disordered" evidence="4">
    <location>
        <begin position="668"/>
        <end position="697"/>
    </location>
</feature>
<feature type="compositionally biased region" description="Polar residues" evidence="4">
    <location>
        <begin position="866"/>
        <end position="892"/>
    </location>
</feature>
<evidence type="ECO:0000256" key="1">
    <source>
        <dbReference type="ARBA" id="ARBA00005246"/>
    </source>
</evidence>
<feature type="region of interest" description="Disordered" evidence="4">
    <location>
        <begin position="982"/>
        <end position="1004"/>
    </location>
</feature>
<dbReference type="EMBL" id="MBFU01000365">
    <property type="protein sequence ID" value="PWA00090.1"/>
    <property type="molecule type" value="Genomic_DNA"/>
</dbReference>
<evidence type="ECO:0000313" key="7">
    <source>
        <dbReference type="Proteomes" id="UP000245591"/>
    </source>
</evidence>
<feature type="compositionally biased region" description="Low complexity" evidence="4">
    <location>
        <begin position="815"/>
        <end position="827"/>
    </location>
</feature>
<feature type="region of interest" description="Disordered" evidence="4">
    <location>
        <begin position="1137"/>
        <end position="1259"/>
    </location>
</feature>
<dbReference type="GO" id="GO:0000407">
    <property type="term" value="C:phagophore assembly site"/>
    <property type="evidence" value="ECO:0007669"/>
    <property type="project" value="TreeGrafter"/>
</dbReference>
<reference evidence="6 7" key="1">
    <citation type="journal article" date="2018" name="MBio">
        <title>Comparative Genomics Reveals the Core Gene Toolbox for the Fungus-Insect Symbiosis.</title>
        <authorList>
            <person name="Wang Y."/>
            <person name="Stata M."/>
            <person name="Wang W."/>
            <person name="Stajich J.E."/>
            <person name="White M.M."/>
            <person name="Moncalvo J.M."/>
        </authorList>
    </citation>
    <scope>NUCLEOTIDE SEQUENCE [LARGE SCALE GENOMIC DNA]</scope>
    <source>
        <strain evidence="6 7">AUS-126-30</strain>
    </source>
</reference>
<feature type="compositionally biased region" description="Polar residues" evidence="4">
    <location>
        <begin position="1068"/>
        <end position="1089"/>
    </location>
</feature>
<feature type="region of interest" description="Disordered" evidence="4">
    <location>
        <begin position="300"/>
        <end position="321"/>
    </location>
</feature>
<feature type="compositionally biased region" description="Polar residues" evidence="4">
    <location>
        <begin position="1137"/>
        <end position="1158"/>
    </location>
</feature>
<dbReference type="GO" id="GO:0034727">
    <property type="term" value="P:piecemeal microautophagy of the nucleus"/>
    <property type="evidence" value="ECO:0007669"/>
    <property type="project" value="TreeGrafter"/>
</dbReference>
<dbReference type="InterPro" id="IPR036570">
    <property type="entry name" value="HORMA_dom_sf"/>
</dbReference>
<dbReference type="Gene3D" id="3.30.900.10">
    <property type="entry name" value="HORMA domain"/>
    <property type="match status" value="1"/>
</dbReference>
<protein>
    <recommendedName>
        <fullName evidence="3">Autophagy-related protein 13</fullName>
    </recommendedName>
</protein>
<dbReference type="GO" id="GO:0000423">
    <property type="term" value="P:mitophagy"/>
    <property type="evidence" value="ECO:0007669"/>
    <property type="project" value="TreeGrafter"/>
</dbReference>
<comment type="caution">
    <text evidence="6">The sequence shown here is derived from an EMBL/GenBank/DDBJ whole genome shotgun (WGS) entry which is preliminary data.</text>
</comment>
<feature type="compositionally biased region" description="Polar residues" evidence="4">
    <location>
        <begin position="687"/>
        <end position="697"/>
    </location>
</feature>
<feature type="region of interest" description="Disordered" evidence="4">
    <location>
        <begin position="1067"/>
        <end position="1114"/>
    </location>
</feature>
<keyword evidence="2 3" id="KW-0072">Autophagy</keyword>
<feature type="compositionally biased region" description="Polar residues" evidence="4">
    <location>
        <begin position="501"/>
        <end position="537"/>
    </location>
</feature>
<feature type="region of interest" description="Disordered" evidence="4">
    <location>
        <begin position="1027"/>
        <end position="1051"/>
    </location>
</feature>
<feature type="compositionally biased region" description="Basic and acidic residues" evidence="4">
    <location>
        <begin position="1362"/>
        <end position="1380"/>
    </location>
</feature>
<feature type="compositionally biased region" description="Polar residues" evidence="4">
    <location>
        <begin position="60"/>
        <end position="92"/>
    </location>
</feature>
<feature type="compositionally biased region" description="Polar residues" evidence="4">
    <location>
        <begin position="592"/>
        <end position="602"/>
    </location>
</feature>
<dbReference type="GO" id="GO:0034497">
    <property type="term" value="P:protein localization to phagophore assembly site"/>
    <property type="evidence" value="ECO:0007669"/>
    <property type="project" value="TreeGrafter"/>
</dbReference>
<feature type="compositionally biased region" description="Polar residues" evidence="4">
    <location>
        <begin position="1165"/>
        <end position="1180"/>
    </location>
</feature>
<dbReference type="InterPro" id="IPR040182">
    <property type="entry name" value="ATG13"/>
</dbReference>
<feature type="compositionally biased region" description="Polar residues" evidence="4">
    <location>
        <begin position="789"/>
        <end position="814"/>
    </location>
</feature>
<comment type="similarity">
    <text evidence="1 3">Belongs to the ATG13 family. Fungi subfamily.</text>
</comment>